<organism evidence="2 3">
    <name type="scientific">Paenibacillus cremeus</name>
    <dbReference type="NCBI Taxonomy" id="2163881"/>
    <lineage>
        <taxon>Bacteria</taxon>
        <taxon>Bacillati</taxon>
        <taxon>Bacillota</taxon>
        <taxon>Bacilli</taxon>
        <taxon>Bacillales</taxon>
        <taxon>Paenibacillaceae</taxon>
        <taxon>Paenibacillus</taxon>
    </lineage>
</organism>
<accession>A0A559K0D7</accession>
<dbReference type="NCBIfam" id="NF041644">
    <property type="entry name" value="CBO0543_fam"/>
    <property type="match status" value="1"/>
</dbReference>
<name>A0A559K0D7_9BACL</name>
<comment type="caution">
    <text evidence="2">The sequence shown here is derived from an EMBL/GenBank/DDBJ whole genome shotgun (WGS) entry which is preliminary data.</text>
</comment>
<feature type="transmembrane region" description="Helical" evidence="1">
    <location>
        <begin position="151"/>
        <end position="173"/>
    </location>
</feature>
<keyword evidence="1" id="KW-0812">Transmembrane</keyword>
<evidence type="ECO:0000313" key="3">
    <source>
        <dbReference type="Proteomes" id="UP000317036"/>
    </source>
</evidence>
<keyword evidence="1" id="KW-0472">Membrane</keyword>
<evidence type="ECO:0000313" key="2">
    <source>
        <dbReference type="EMBL" id="TVY05593.1"/>
    </source>
</evidence>
<feature type="transmembrane region" description="Helical" evidence="1">
    <location>
        <begin position="34"/>
        <end position="51"/>
    </location>
</feature>
<protein>
    <submittedName>
        <fullName evidence="2">Uncharacterized protein</fullName>
    </submittedName>
</protein>
<dbReference type="AlphaFoldDB" id="A0A559K0D7"/>
<feature type="transmembrane region" description="Helical" evidence="1">
    <location>
        <begin position="123"/>
        <end position="145"/>
    </location>
</feature>
<dbReference type="InterPro" id="IPR048147">
    <property type="entry name" value="CBO0543-like"/>
</dbReference>
<keyword evidence="3" id="KW-1185">Reference proteome</keyword>
<gene>
    <name evidence="2" type="ORF">FPZ49_29360</name>
</gene>
<sequence length="184" mass="22022">MDYPTYEDVQNARQQLSNLAYAHWIHDDLFKWNWWLQLVLSIVPYIIWWFLLDKRRGIEILLYGAIIAILAIILDNIGTDLLWWEYPDKLVQVVPPLFPADIVLVPVWMMLVYQIFSGSSKLFLIANIILGAFLAFVCEPVFIWMNIYKLYSWNLTYSFLFYIVSSVLARWIVMTMKVRQRQYR</sequence>
<keyword evidence="1" id="KW-1133">Transmembrane helix</keyword>
<dbReference type="Proteomes" id="UP000317036">
    <property type="component" value="Unassembled WGS sequence"/>
</dbReference>
<dbReference type="EMBL" id="VNJI01000055">
    <property type="protein sequence ID" value="TVY05593.1"/>
    <property type="molecule type" value="Genomic_DNA"/>
</dbReference>
<proteinExistence type="predicted"/>
<dbReference type="RefSeq" id="WP_144853909.1">
    <property type="nucleotide sequence ID" value="NZ_VNJI01000055.1"/>
</dbReference>
<dbReference type="OrthoDB" id="1679483at2"/>
<evidence type="ECO:0000256" key="1">
    <source>
        <dbReference type="SAM" id="Phobius"/>
    </source>
</evidence>
<feature type="transmembrane region" description="Helical" evidence="1">
    <location>
        <begin position="97"/>
        <end position="116"/>
    </location>
</feature>
<feature type="transmembrane region" description="Helical" evidence="1">
    <location>
        <begin position="60"/>
        <end position="77"/>
    </location>
</feature>
<reference evidence="2 3" key="1">
    <citation type="submission" date="2019-07" db="EMBL/GenBank/DDBJ databases">
        <authorList>
            <person name="Kim J."/>
        </authorList>
    </citation>
    <scope>NUCLEOTIDE SEQUENCE [LARGE SCALE GENOMIC DNA]</scope>
    <source>
        <strain evidence="2 3">JC52</strain>
    </source>
</reference>